<evidence type="ECO:0000313" key="2">
    <source>
        <dbReference type="EMBL" id="MBY14464.1"/>
    </source>
</evidence>
<dbReference type="SMART" id="SM00516">
    <property type="entry name" value="SEC14"/>
    <property type="match status" value="1"/>
</dbReference>
<dbReference type="SUPFAM" id="SSF52087">
    <property type="entry name" value="CRAL/TRIO domain"/>
    <property type="match status" value="1"/>
</dbReference>
<evidence type="ECO:0000259" key="1">
    <source>
        <dbReference type="PROSITE" id="PS50191"/>
    </source>
</evidence>
<dbReference type="PROSITE" id="PS50191">
    <property type="entry name" value="CRAL_TRIO"/>
    <property type="match status" value="1"/>
</dbReference>
<gene>
    <name evidence="2" type="primary">TTPAL_0</name>
    <name evidence="2" type="ORF">g.155102</name>
</gene>
<dbReference type="PANTHER" id="PTHR10174:SF222">
    <property type="entry name" value="GH10083P-RELATED"/>
    <property type="match status" value="1"/>
</dbReference>
<dbReference type="InterPro" id="IPR001251">
    <property type="entry name" value="CRAL-TRIO_dom"/>
</dbReference>
<organism evidence="2">
    <name type="scientific">Schizaphis graminum</name>
    <name type="common">Green bug aphid</name>
    <dbReference type="NCBI Taxonomy" id="13262"/>
    <lineage>
        <taxon>Eukaryota</taxon>
        <taxon>Metazoa</taxon>
        <taxon>Ecdysozoa</taxon>
        <taxon>Arthropoda</taxon>
        <taxon>Hexapoda</taxon>
        <taxon>Insecta</taxon>
        <taxon>Pterygota</taxon>
        <taxon>Neoptera</taxon>
        <taxon>Paraneoptera</taxon>
        <taxon>Hemiptera</taxon>
        <taxon>Sternorrhyncha</taxon>
        <taxon>Aphidomorpha</taxon>
        <taxon>Aphidoidea</taxon>
        <taxon>Aphididae</taxon>
        <taxon>Aphidini</taxon>
        <taxon>Schizaphis</taxon>
    </lineage>
</organism>
<sequence length="309" mass="35893">MTRTLDYVYGRPKGPLPDDIAATRRMLGMTDESIRRDVCELIQWLHDQPNLPNTLDGVELDWWMENYLVMNKNDKERVKDNMPVYFQLKTILPEVMNNRDPKTDKDMIKAYDTTLLGLVPAVMDGGRKLAVYMHRPDTPASDYSPVGIAMHLTCLADLYLAQGIDHTRLVLVIDMRTVRLGHLARYPLGLLRRFFLYAWKAYPERVAQIHIINPPAILSVVMAMFKPLLKAKIRKRMIVHRHFETLLEHVPLKYMPNDYGGESPSLIELHETWRQKIIDHQPYFKKCSAKHRVVDKKTNEESSENNVSS</sequence>
<dbReference type="Gene3D" id="1.20.5.1200">
    <property type="entry name" value="Alpha-tocopherol transfer"/>
    <property type="match status" value="1"/>
</dbReference>
<dbReference type="Pfam" id="PF00650">
    <property type="entry name" value="CRAL_TRIO"/>
    <property type="match status" value="1"/>
</dbReference>
<proteinExistence type="predicted"/>
<reference evidence="2" key="1">
    <citation type="submission" date="2018-04" db="EMBL/GenBank/DDBJ databases">
        <title>Transcriptome of Schizaphis graminum biotype I.</title>
        <authorList>
            <person name="Scully E.D."/>
            <person name="Geib S.M."/>
            <person name="Palmer N.A."/>
            <person name="Koch K."/>
            <person name="Bradshaw J."/>
            <person name="Heng-Moss T."/>
            <person name="Sarath G."/>
        </authorList>
    </citation>
    <scope>NUCLEOTIDE SEQUENCE</scope>
</reference>
<dbReference type="GO" id="GO:1902936">
    <property type="term" value="F:phosphatidylinositol bisphosphate binding"/>
    <property type="evidence" value="ECO:0007669"/>
    <property type="project" value="TreeGrafter"/>
</dbReference>
<protein>
    <submittedName>
        <fullName evidence="2">Alpha-tocopherol transfer protein-like</fullName>
    </submittedName>
</protein>
<dbReference type="AlphaFoldDB" id="A0A2S2NB73"/>
<dbReference type="GO" id="GO:0016020">
    <property type="term" value="C:membrane"/>
    <property type="evidence" value="ECO:0007669"/>
    <property type="project" value="TreeGrafter"/>
</dbReference>
<dbReference type="PRINTS" id="PR00180">
    <property type="entry name" value="CRETINALDHBP"/>
</dbReference>
<name>A0A2S2NB73_SCHGA</name>
<dbReference type="EMBL" id="GGMR01001845">
    <property type="protein sequence ID" value="MBY14464.1"/>
    <property type="molecule type" value="Transcribed_RNA"/>
</dbReference>
<dbReference type="CDD" id="cd00170">
    <property type="entry name" value="SEC14"/>
    <property type="match status" value="1"/>
</dbReference>
<dbReference type="InterPro" id="IPR036865">
    <property type="entry name" value="CRAL-TRIO_dom_sf"/>
</dbReference>
<feature type="domain" description="CRAL-TRIO" evidence="1">
    <location>
        <begin position="79"/>
        <end position="267"/>
    </location>
</feature>
<accession>A0A2S2NB73</accession>
<dbReference type="Gene3D" id="3.40.525.10">
    <property type="entry name" value="CRAL-TRIO lipid binding domain"/>
    <property type="match status" value="1"/>
</dbReference>
<dbReference type="PANTHER" id="PTHR10174">
    <property type="entry name" value="ALPHA-TOCOPHEROL TRANSFER PROTEIN-RELATED"/>
    <property type="match status" value="1"/>
</dbReference>